<dbReference type="PROSITE" id="PS00640">
    <property type="entry name" value="THIOL_PROTEASE_ASN"/>
    <property type="match status" value="1"/>
</dbReference>
<dbReference type="InterPro" id="IPR025661">
    <property type="entry name" value="Pept_asp_AS"/>
</dbReference>
<dbReference type="PRINTS" id="PR00705">
    <property type="entry name" value="PAPAIN"/>
</dbReference>
<dbReference type="InterPro" id="IPR025660">
    <property type="entry name" value="Pept_his_AS"/>
</dbReference>
<dbReference type="GO" id="GO:0006508">
    <property type="term" value="P:proteolysis"/>
    <property type="evidence" value="ECO:0007669"/>
    <property type="project" value="InterPro"/>
</dbReference>
<dbReference type="InterPro" id="IPR039417">
    <property type="entry name" value="Peptidase_C1A_papain-like"/>
</dbReference>
<evidence type="ECO:0000256" key="1">
    <source>
        <dbReference type="ARBA" id="ARBA00008455"/>
    </source>
</evidence>
<dbReference type="InterPro" id="IPR013201">
    <property type="entry name" value="Prot_inhib_I29"/>
</dbReference>
<comment type="similarity">
    <text evidence="1">Belongs to the peptidase C1 family.</text>
</comment>
<feature type="domain" description="Peptidase C1A papain C-terminal" evidence="3">
    <location>
        <begin position="119"/>
        <end position="333"/>
    </location>
</feature>
<reference evidence="5" key="1">
    <citation type="journal article" date="2020" name="Nature">
        <title>Giant virus diversity and host interactions through global metagenomics.</title>
        <authorList>
            <person name="Schulz F."/>
            <person name="Roux S."/>
            <person name="Paez-Espino D."/>
            <person name="Jungbluth S."/>
            <person name="Walsh D.A."/>
            <person name="Denef V.J."/>
            <person name="McMahon K.D."/>
            <person name="Konstantinidis K.T."/>
            <person name="Eloe-Fadrosh E.A."/>
            <person name="Kyrpides N.C."/>
            <person name="Woyke T."/>
        </authorList>
    </citation>
    <scope>NUCLEOTIDE SEQUENCE</scope>
    <source>
        <strain evidence="5">GVMAG-M-3300021425-30</strain>
    </source>
</reference>
<dbReference type="SMART" id="SM00645">
    <property type="entry name" value="Pept_C1"/>
    <property type="match status" value="1"/>
</dbReference>
<accession>A0A6C0CPB5</accession>
<protein>
    <recommendedName>
        <fullName evidence="6">Peptidase C1A papain C-terminal domain-containing protein</fullName>
    </recommendedName>
</protein>
<organism evidence="5">
    <name type="scientific">viral metagenome</name>
    <dbReference type="NCBI Taxonomy" id="1070528"/>
    <lineage>
        <taxon>unclassified sequences</taxon>
        <taxon>metagenomes</taxon>
        <taxon>organismal metagenomes</taxon>
    </lineage>
</organism>
<dbReference type="Pfam" id="PF08246">
    <property type="entry name" value="Inhibitor_I29"/>
    <property type="match status" value="1"/>
</dbReference>
<evidence type="ECO:0000256" key="2">
    <source>
        <dbReference type="ARBA" id="ARBA00023157"/>
    </source>
</evidence>
<dbReference type="InterPro" id="IPR000169">
    <property type="entry name" value="Pept_cys_AS"/>
</dbReference>
<dbReference type="FunFam" id="3.90.70.10:FF:000039">
    <property type="entry name" value="Cysteine proteinase 2, putative"/>
    <property type="match status" value="1"/>
</dbReference>
<dbReference type="InterPro" id="IPR038765">
    <property type="entry name" value="Papain-like_cys_pep_sf"/>
</dbReference>
<dbReference type="SMART" id="SM00848">
    <property type="entry name" value="Inhibitor_I29"/>
    <property type="match status" value="1"/>
</dbReference>
<dbReference type="InterPro" id="IPR000668">
    <property type="entry name" value="Peptidase_C1A_C"/>
</dbReference>
<proteinExistence type="inferred from homology"/>
<feature type="domain" description="Cathepsin propeptide inhibitor" evidence="4">
    <location>
        <begin position="28"/>
        <end position="82"/>
    </location>
</feature>
<name>A0A6C0CPB5_9ZZZZ</name>
<sequence>MKTTVALIALALLSVANATSSHKHWDSFLDFMDAHNKTYENDDLMHRFRVFSDNLYKIENHNRENEWKMGVNQFADMTPHEFRCATQHGCFVDETGRKIGNFRGISGSCNGLMPKVTGVGESVDWRDEGAVTPVKNQGQCGSCWSFSATGAMEGAWEIATGKLVSLSEQQLVDCSLRYGNMACNGGLMDNAFKYAIDNGMCTEAEEPYKGEKDTCARCTPEVFIKSCVDVKPNDQLKLIEAVSLGPVSIAIEADTRYFQFYKSGILDSADCGTNLDHGVLIVGYGSEDGKPYWLVKNSWGESWGDEGYVKILRSNSTDDKGICGVAMQPSYPVADTGSHTTSDLLMGVYFE</sequence>
<dbReference type="SUPFAM" id="SSF54001">
    <property type="entry name" value="Cysteine proteinases"/>
    <property type="match status" value="1"/>
</dbReference>
<evidence type="ECO:0000259" key="3">
    <source>
        <dbReference type="SMART" id="SM00645"/>
    </source>
</evidence>
<dbReference type="Pfam" id="PF00112">
    <property type="entry name" value="Peptidase_C1"/>
    <property type="match status" value="1"/>
</dbReference>
<dbReference type="InterPro" id="IPR013128">
    <property type="entry name" value="Peptidase_C1A"/>
</dbReference>
<dbReference type="PANTHER" id="PTHR12411">
    <property type="entry name" value="CYSTEINE PROTEASE FAMILY C1-RELATED"/>
    <property type="match status" value="1"/>
</dbReference>
<dbReference type="PROSITE" id="PS00639">
    <property type="entry name" value="THIOL_PROTEASE_HIS"/>
    <property type="match status" value="1"/>
</dbReference>
<evidence type="ECO:0000313" key="5">
    <source>
        <dbReference type="EMBL" id="QHT06448.1"/>
    </source>
</evidence>
<evidence type="ECO:0008006" key="6">
    <source>
        <dbReference type="Google" id="ProtNLM"/>
    </source>
</evidence>
<dbReference type="GO" id="GO:0008234">
    <property type="term" value="F:cysteine-type peptidase activity"/>
    <property type="evidence" value="ECO:0007669"/>
    <property type="project" value="InterPro"/>
</dbReference>
<dbReference type="Gene3D" id="3.90.70.10">
    <property type="entry name" value="Cysteine proteinases"/>
    <property type="match status" value="1"/>
</dbReference>
<evidence type="ECO:0000259" key="4">
    <source>
        <dbReference type="SMART" id="SM00848"/>
    </source>
</evidence>
<dbReference type="EMBL" id="MN739468">
    <property type="protein sequence ID" value="QHT06448.1"/>
    <property type="molecule type" value="Genomic_DNA"/>
</dbReference>
<keyword evidence="2" id="KW-1015">Disulfide bond</keyword>
<dbReference type="AlphaFoldDB" id="A0A6C0CPB5"/>
<dbReference type="CDD" id="cd02248">
    <property type="entry name" value="Peptidase_C1A"/>
    <property type="match status" value="1"/>
</dbReference>
<dbReference type="PROSITE" id="PS00139">
    <property type="entry name" value="THIOL_PROTEASE_CYS"/>
    <property type="match status" value="1"/>
</dbReference>